<comment type="caution">
    <text evidence="1">The sequence shown here is derived from an EMBL/GenBank/DDBJ whole genome shotgun (WGS) entry which is preliminary data.</text>
</comment>
<reference evidence="1 2" key="1">
    <citation type="journal article" date="2020" name="ISME J.">
        <title>Uncovering the hidden diversity of litter-decomposition mechanisms in mushroom-forming fungi.</title>
        <authorList>
            <person name="Floudas D."/>
            <person name="Bentzer J."/>
            <person name="Ahren D."/>
            <person name="Johansson T."/>
            <person name="Persson P."/>
            <person name="Tunlid A."/>
        </authorList>
    </citation>
    <scope>NUCLEOTIDE SEQUENCE [LARGE SCALE GENOMIC DNA]</scope>
    <source>
        <strain evidence="1 2">CBS 291.85</strain>
    </source>
</reference>
<proteinExistence type="predicted"/>
<gene>
    <name evidence="1" type="ORF">D9758_017335</name>
</gene>
<dbReference type="EMBL" id="JAACJM010000210">
    <property type="protein sequence ID" value="KAF5337702.1"/>
    <property type="molecule type" value="Genomic_DNA"/>
</dbReference>
<accession>A0A8H5CBW8</accession>
<name>A0A8H5CBW8_9AGAR</name>
<evidence type="ECO:0000313" key="2">
    <source>
        <dbReference type="Proteomes" id="UP000559256"/>
    </source>
</evidence>
<sequence>MKKLDWQKVKDRLMSTLNYHRQLGTPPTLKILVSAALTSGHLSTSLLAAPNILEAIANSVDCLPSKRLRRHPLRGDSFLSSPQLSPYVVYRPDCEGLSVGVGDWAGAIINCKKTRLNHPTEATNNRRTILKAQHPPLSSLYHTQTPFQR</sequence>
<dbReference type="AlphaFoldDB" id="A0A8H5CBW8"/>
<keyword evidence="2" id="KW-1185">Reference proteome</keyword>
<evidence type="ECO:0000313" key="1">
    <source>
        <dbReference type="EMBL" id="KAF5337702.1"/>
    </source>
</evidence>
<protein>
    <submittedName>
        <fullName evidence="1">Uncharacterized protein</fullName>
    </submittedName>
</protein>
<dbReference type="Proteomes" id="UP000559256">
    <property type="component" value="Unassembled WGS sequence"/>
</dbReference>
<organism evidence="1 2">
    <name type="scientific">Tetrapyrgos nigripes</name>
    <dbReference type="NCBI Taxonomy" id="182062"/>
    <lineage>
        <taxon>Eukaryota</taxon>
        <taxon>Fungi</taxon>
        <taxon>Dikarya</taxon>
        <taxon>Basidiomycota</taxon>
        <taxon>Agaricomycotina</taxon>
        <taxon>Agaricomycetes</taxon>
        <taxon>Agaricomycetidae</taxon>
        <taxon>Agaricales</taxon>
        <taxon>Marasmiineae</taxon>
        <taxon>Marasmiaceae</taxon>
        <taxon>Tetrapyrgos</taxon>
    </lineage>
</organism>